<feature type="region of interest" description="Disordered" evidence="1">
    <location>
        <begin position="219"/>
        <end position="249"/>
    </location>
</feature>
<dbReference type="KEGG" id="xya:ET471_14430"/>
<dbReference type="RefSeq" id="WP_129189441.1">
    <property type="nucleotide sequence ID" value="NZ_CP035493.1"/>
</dbReference>
<dbReference type="EMBL" id="CP035493">
    <property type="protein sequence ID" value="QAY71081.1"/>
    <property type="molecule type" value="Genomic_DNA"/>
</dbReference>
<gene>
    <name evidence="2" type="ORF">ET471_14430</name>
</gene>
<keyword evidence="3" id="KW-1185">Reference proteome</keyword>
<evidence type="ECO:0000256" key="1">
    <source>
        <dbReference type="SAM" id="MobiDB-lite"/>
    </source>
</evidence>
<proteinExistence type="predicted"/>
<evidence type="ECO:0000313" key="3">
    <source>
        <dbReference type="Proteomes" id="UP000292118"/>
    </source>
</evidence>
<organism evidence="2 3">
    <name type="scientific">Xylanimonas protaetiae</name>
    <dbReference type="NCBI Taxonomy" id="2509457"/>
    <lineage>
        <taxon>Bacteria</taxon>
        <taxon>Bacillati</taxon>
        <taxon>Actinomycetota</taxon>
        <taxon>Actinomycetes</taxon>
        <taxon>Micrococcales</taxon>
        <taxon>Promicromonosporaceae</taxon>
        <taxon>Xylanimonas</taxon>
    </lineage>
</organism>
<sequence>MTDTTPTPPVVDRVAWDAAYEDLLTLEKAHTHAGDELAARRRRMPMMELPVVDVVGPDGPVSLLDLFDGRDQLLVYKHMAHVGRPIEDQCEGCTLSVYAMHEPSYLHARGISFAVLFEGPWDLARELRDFMGYTVPWYSAADVEDPTLGTEFGEWLWLLRRDDRVYLTYRVTGRGTEAMMTSLQLIDRSVYGRGERWEDSPAGWPQPFGPSGFWRVDGRPTPQWTRPGATPVDPHAGHHHHGTAALGPS</sequence>
<accession>A0A4V0YGG0</accession>
<dbReference type="AlphaFoldDB" id="A0A4V0YGG0"/>
<dbReference type="Pfam" id="PF05988">
    <property type="entry name" value="DUF899"/>
    <property type="match status" value="2"/>
</dbReference>
<name>A0A4V0YGG0_9MICO</name>
<protein>
    <submittedName>
        <fullName evidence="2">DUF899 domain-containing protein</fullName>
    </submittedName>
</protein>
<dbReference type="Proteomes" id="UP000292118">
    <property type="component" value="Chromosome"/>
</dbReference>
<dbReference type="InterPro" id="IPR010296">
    <property type="entry name" value="DUF899_thioredox"/>
</dbReference>
<reference evidence="2 3" key="1">
    <citation type="submission" date="2019-01" db="EMBL/GenBank/DDBJ databases">
        <title>Genome sequencing of strain FW10M-9.</title>
        <authorList>
            <person name="Heo J."/>
            <person name="Kim S.-J."/>
            <person name="Kim J.-S."/>
            <person name="Hong S.-B."/>
            <person name="Kwon S.-W."/>
        </authorList>
    </citation>
    <scope>NUCLEOTIDE SEQUENCE [LARGE SCALE GENOMIC DNA]</scope>
    <source>
        <strain evidence="2 3">FW10M-9</strain>
    </source>
</reference>
<evidence type="ECO:0000313" key="2">
    <source>
        <dbReference type="EMBL" id="QAY71081.1"/>
    </source>
</evidence>
<dbReference type="OrthoDB" id="4721017at2"/>